<evidence type="ECO:0008006" key="3">
    <source>
        <dbReference type="Google" id="ProtNLM"/>
    </source>
</evidence>
<dbReference type="Proteomes" id="UP000320806">
    <property type="component" value="Unassembled WGS sequence"/>
</dbReference>
<evidence type="ECO:0000313" key="1">
    <source>
        <dbReference type="EMBL" id="TQJ14269.1"/>
    </source>
</evidence>
<organism evidence="1 2">
    <name type="scientific">Yimella lutea</name>
    <dbReference type="NCBI Taxonomy" id="587872"/>
    <lineage>
        <taxon>Bacteria</taxon>
        <taxon>Bacillati</taxon>
        <taxon>Actinomycetota</taxon>
        <taxon>Actinomycetes</taxon>
        <taxon>Micrococcales</taxon>
        <taxon>Dermacoccaceae</taxon>
        <taxon>Yimella</taxon>
    </lineage>
</organism>
<comment type="caution">
    <text evidence="1">The sequence shown here is derived from an EMBL/GenBank/DDBJ whole genome shotgun (WGS) entry which is preliminary data.</text>
</comment>
<proteinExistence type="predicted"/>
<sequence length="307" mass="33294">MSDVTQCSRQWDEAGLPAPGSASVAQFWVALEQNGPWGHDAIATAHLPEGIGPALERAISDAGGRLLLIRRPGRHVDTHDTSLSRFCFVAGGLADDPWLLEGSLGDPADLLRIDWRLHIAEGPDAVSQVVPLLEETRDVALLVCANSKRDQCCAVRGRPVAAHASEQHPGRVWECSHTGGHRFAPTAVMLPSGQTYARLTGQTALDAYDAERRREVAASLNSLSHNRGRSVLAPPAQAAEAAVRAESGELALDAFTVEEEDVDRMRVQHRNGRTWRVQVTSCAGPDLKDSCLKQPKPSNYWTVELLD</sequence>
<reference evidence="1 2" key="1">
    <citation type="submission" date="2019-06" db="EMBL/GenBank/DDBJ databases">
        <title>Sequencing the genomes of 1000 actinobacteria strains.</title>
        <authorList>
            <person name="Klenk H.-P."/>
        </authorList>
    </citation>
    <scope>NUCLEOTIDE SEQUENCE [LARGE SCALE GENOMIC DNA]</scope>
    <source>
        <strain evidence="1 2">DSM 19828</strain>
    </source>
</reference>
<dbReference type="EMBL" id="VFMO01000001">
    <property type="protein sequence ID" value="TQJ14269.1"/>
    <property type="molecule type" value="Genomic_DNA"/>
</dbReference>
<dbReference type="SUPFAM" id="SSF52833">
    <property type="entry name" value="Thioredoxin-like"/>
    <property type="match status" value="1"/>
</dbReference>
<dbReference type="RefSeq" id="WP_141928123.1">
    <property type="nucleotide sequence ID" value="NZ_BAABCI010000034.1"/>
</dbReference>
<dbReference type="InterPro" id="IPR009737">
    <property type="entry name" value="Aim32/Apd1-like"/>
</dbReference>
<gene>
    <name evidence="1" type="ORF">FB459_1717</name>
</gene>
<dbReference type="OrthoDB" id="3399139at2"/>
<protein>
    <recommendedName>
        <fullName evidence="3">Sucrase/ferredoxin-like protein</fullName>
    </recommendedName>
</protein>
<name>A0A542EG33_9MICO</name>
<evidence type="ECO:0000313" key="2">
    <source>
        <dbReference type="Proteomes" id="UP000320806"/>
    </source>
</evidence>
<dbReference type="InterPro" id="IPR036249">
    <property type="entry name" value="Thioredoxin-like_sf"/>
</dbReference>
<dbReference type="AlphaFoldDB" id="A0A542EG33"/>
<accession>A0A542EG33</accession>
<keyword evidence="2" id="KW-1185">Reference proteome</keyword>
<dbReference type="Pfam" id="PF06999">
    <property type="entry name" value="Suc_Fer-like"/>
    <property type="match status" value="1"/>
</dbReference>